<feature type="region of interest" description="Disordered" evidence="1">
    <location>
        <begin position="262"/>
        <end position="284"/>
    </location>
</feature>
<evidence type="ECO:0000313" key="2">
    <source>
        <dbReference type="EMBL" id="KAK5641816.1"/>
    </source>
</evidence>
<evidence type="ECO:0000256" key="1">
    <source>
        <dbReference type="SAM" id="MobiDB-lite"/>
    </source>
</evidence>
<feature type="region of interest" description="Disordered" evidence="1">
    <location>
        <begin position="80"/>
        <end position="160"/>
    </location>
</feature>
<feature type="region of interest" description="Disordered" evidence="1">
    <location>
        <begin position="528"/>
        <end position="572"/>
    </location>
</feature>
<dbReference type="EMBL" id="JAVRBK010000007">
    <property type="protein sequence ID" value="KAK5641816.1"/>
    <property type="molecule type" value="Genomic_DNA"/>
</dbReference>
<comment type="caution">
    <text evidence="2">The sequence shown here is derived from an EMBL/GenBank/DDBJ whole genome shotgun (WGS) entry which is preliminary data.</text>
</comment>
<gene>
    <name evidence="2" type="ORF">RI129_010363</name>
</gene>
<feature type="region of interest" description="Disordered" evidence="1">
    <location>
        <begin position="191"/>
        <end position="250"/>
    </location>
</feature>
<accession>A0AAN7VAC5</accession>
<sequence>MLLINNSSVLYVLCCVNKLTTLRPELPPSLLNKFGKEGVESEPESPQKVSTNAKPATVLEYKPTRPSFLPESTIIGQLIPSGTPWPDSPQGYSTTLKPPLENKFQTDENKNTNQKPAIVLEYKPTRPPHLPEPPTIGQSIPSGTPWPESSEGSQTTLNDTATKVKPATILEYKPTRPSFLPEPTIIGQLISSGTPWPDSPQGYSTTLKPPLENKSTKQKPATVLEYKPTRPSLLPEPSIIGEPSPDSPQVYSTTLNPPLENKFETDDNKGTNQKPATVLGYKPTRPSFLPEPLTIGQLIPPGKPWPASVDEYNTPPSQITNSFPEVTSKKPTIQVAQSTSSESSSPTTHIVLGYKPQRPWYVPDPVTIGQLIPPGKPWPASVDEYNTSTSPSQITTNSFPEVTSSKPTIQVAQSTSSESSSQTTHVVLGYKPQRPGFVPDPVTIGQLIPPGKPWPASVDEYNTPPSQITNSFPEVTSKKPTIQLAQSASSESSSQTTHIVLGYKPQRPWYVPDPVTIGQLIPPGKPWPASVDEYNTSTSPSQITTNSFPEVTSSKPTIQLPQSTSSESSSSTTHIVLGYKPQRPGFVPDPVTIGQLIPPGKPWPASVDEYNTPPSQITNRFPEVTSKKPTIQVTQSTSSESSSPITHIVLGYKPQRPWYVPDPVTIGQIIPTGKPWPASAEGYTDFSAGKPGNSIRKLDEDVANSLP</sequence>
<feature type="region of interest" description="Disordered" evidence="1">
    <location>
        <begin position="385"/>
        <end position="405"/>
    </location>
</feature>
<feature type="region of interest" description="Disordered" evidence="1">
    <location>
        <begin position="673"/>
        <end position="707"/>
    </location>
</feature>
<evidence type="ECO:0000313" key="3">
    <source>
        <dbReference type="Proteomes" id="UP001329430"/>
    </source>
</evidence>
<feature type="compositionally biased region" description="Polar residues" evidence="1">
    <location>
        <begin position="150"/>
        <end position="160"/>
    </location>
</feature>
<feature type="compositionally biased region" description="Pro residues" evidence="1">
    <location>
        <begin position="125"/>
        <end position="134"/>
    </location>
</feature>
<feature type="compositionally biased region" description="Low complexity" evidence="1">
    <location>
        <begin position="563"/>
        <end position="572"/>
    </location>
</feature>
<reference evidence="2 3" key="1">
    <citation type="journal article" date="2024" name="Insects">
        <title>An Improved Chromosome-Level Genome Assembly of the Firefly Pyrocoelia pectoralis.</title>
        <authorList>
            <person name="Fu X."/>
            <person name="Meyer-Rochow V.B."/>
            <person name="Ballantyne L."/>
            <person name="Zhu X."/>
        </authorList>
    </citation>
    <scope>NUCLEOTIDE SEQUENCE [LARGE SCALE GENOMIC DNA]</scope>
    <source>
        <strain evidence="2">XCY_ONT2</strain>
    </source>
</reference>
<name>A0AAN7VAC5_9COLE</name>
<feature type="compositionally biased region" description="Polar residues" evidence="1">
    <location>
        <begin position="533"/>
        <end position="562"/>
    </location>
</feature>
<keyword evidence="3" id="KW-1185">Reference proteome</keyword>
<organism evidence="2 3">
    <name type="scientific">Pyrocoelia pectoralis</name>
    <dbReference type="NCBI Taxonomy" id="417401"/>
    <lineage>
        <taxon>Eukaryota</taxon>
        <taxon>Metazoa</taxon>
        <taxon>Ecdysozoa</taxon>
        <taxon>Arthropoda</taxon>
        <taxon>Hexapoda</taxon>
        <taxon>Insecta</taxon>
        <taxon>Pterygota</taxon>
        <taxon>Neoptera</taxon>
        <taxon>Endopterygota</taxon>
        <taxon>Coleoptera</taxon>
        <taxon>Polyphaga</taxon>
        <taxon>Elateriformia</taxon>
        <taxon>Elateroidea</taxon>
        <taxon>Lampyridae</taxon>
        <taxon>Lampyrinae</taxon>
        <taxon>Pyrocoelia</taxon>
    </lineage>
</organism>
<protein>
    <submittedName>
        <fullName evidence="2">Uncharacterized protein</fullName>
    </submittedName>
</protein>
<dbReference type="AlphaFoldDB" id="A0AAN7VAC5"/>
<dbReference type="Proteomes" id="UP001329430">
    <property type="component" value="Chromosome 7"/>
</dbReference>
<proteinExistence type="predicted"/>